<organism evidence="5 6">
    <name type="scientific">Mojavia pulchra JT2-VF2</name>
    <dbReference type="NCBI Taxonomy" id="287848"/>
    <lineage>
        <taxon>Bacteria</taxon>
        <taxon>Bacillati</taxon>
        <taxon>Cyanobacteriota</taxon>
        <taxon>Cyanophyceae</taxon>
        <taxon>Nostocales</taxon>
        <taxon>Nostocaceae</taxon>
    </lineage>
</organism>
<dbReference type="InterPro" id="IPR051600">
    <property type="entry name" value="Beta-PGM-like"/>
</dbReference>
<dbReference type="InterPro" id="IPR023198">
    <property type="entry name" value="PGP-like_dom2"/>
</dbReference>
<sequence length="250" mass="28537">MSLKAVLFDFNGVIINDERIHLQLIDEILVEENLQPQRANERQASLGRSDRACFQQLLANRSRIVTEEYVTQLLNRKAEKYVLELEKIEKLPLYPGLDDLIFQLRSRSISTGDSRNLKLGLVSGAIRKEIDLVLNRAKLAEHFKVIVAGDDINTSKPEPDGYLLAVERLNREYPDLNLQPQECLAIEDTPAGIQAAKRAQMQVVGVANTYPFHMLQRCCNWTVDYLSDLELERVQEVYSQKQPQPSVTEC</sequence>
<comment type="caution">
    <text evidence="5">The sequence shown here is derived from an EMBL/GenBank/DDBJ whole genome shotgun (WGS) entry which is preliminary data.</text>
</comment>
<dbReference type="Pfam" id="PF13419">
    <property type="entry name" value="HAD_2"/>
    <property type="match status" value="1"/>
</dbReference>
<keyword evidence="3" id="KW-0479">Metal-binding</keyword>
<name>A0A951PVC5_9NOST</name>
<dbReference type="EMBL" id="JAHHHN010000001">
    <property type="protein sequence ID" value="MBW4560153.1"/>
    <property type="molecule type" value="Genomic_DNA"/>
</dbReference>
<protein>
    <submittedName>
        <fullName evidence="5">HAD family phosphatase</fullName>
    </submittedName>
</protein>
<reference evidence="5" key="2">
    <citation type="journal article" date="2022" name="Microbiol. Resour. Announc.">
        <title>Metagenome Sequencing to Explore Phylogenomics of Terrestrial Cyanobacteria.</title>
        <authorList>
            <person name="Ward R.D."/>
            <person name="Stajich J.E."/>
            <person name="Johansen J.R."/>
            <person name="Huntemann M."/>
            <person name="Clum A."/>
            <person name="Foster B."/>
            <person name="Foster B."/>
            <person name="Roux S."/>
            <person name="Palaniappan K."/>
            <person name="Varghese N."/>
            <person name="Mukherjee S."/>
            <person name="Reddy T.B.K."/>
            <person name="Daum C."/>
            <person name="Copeland A."/>
            <person name="Chen I.A."/>
            <person name="Ivanova N.N."/>
            <person name="Kyrpides N.C."/>
            <person name="Shapiro N."/>
            <person name="Eloe-Fadrosh E.A."/>
            <person name="Pietrasiak N."/>
        </authorList>
    </citation>
    <scope>NUCLEOTIDE SEQUENCE</scope>
    <source>
        <strain evidence="5">JT2-VF2</strain>
    </source>
</reference>
<gene>
    <name evidence="5" type="ORF">KME32_03180</name>
</gene>
<evidence type="ECO:0000313" key="6">
    <source>
        <dbReference type="Proteomes" id="UP000715781"/>
    </source>
</evidence>
<dbReference type="AlphaFoldDB" id="A0A951PVC5"/>
<dbReference type="InterPro" id="IPR006439">
    <property type="entry name" value="HAD-SF_hydro_IA"/>
</dbReference>
<evidence type="ECO:0000256" key="2">
    <source>
        <dbReference type="ARBA" id="ARBA00006171"/>
    </source>
</evidence>
<dbReference type="PANTHER" id="PTHR46193">
    <property type="entry name" value="6-PHOSPHOGLUCONATE PHOSPHATASE"/>
    <property type="match status" value="1"/>
</dbReference>
<dbReference type="CDD" id="cd07505">
    <property type="entry name" value="HAD_BPGM-like"/>
    <property type="match status" value="1"/>
</dbReference>
<evidence type="ECO:0000256" key="1">
    <source>
        <dbReference type="ARBA" id="ARBA00001946"/>
    </source>
</evidence>
<dbReference type="GO" id="GO:0003824">
    <property type="term" value="F:catalytic activity"/>
    <property type="evidence" value="ECO:0007669"/>
    <property type="project" value="UniProtKB-ARBA"/>
</dbReference>
<dbReference type="Gene3D" id="3.40.50.1000">
    <property type="entry name" value="HAD superfamily/HAD-like"/>
    <property type="match status" value="1"/>
</dbReference>
<dbReference type="SFLD" id="SFLDS00003">
    <property type="entry name" value="Haloacid_Dehalogenase"/>
    <property type="match status" value="1"/>
</dbReference>
<dbReference type="GO" id="GO:0046872">
    <property type="term" value="F:metal ion binding"/>
    <property type="evidence" value="ECO:0007669"/>
    <property type="project" value="UniProtKB-KW"/>
</dbReference>
<comment type="cofactor">
    <cofactor evidence="1">
        <name>Mg(2+)</name>
        <dbReference type="ChEBI" id="CHEBI:18420"/>
    </cofactor>
</comment>
<accession>A0A951PVC5</accession>
<evidence type="ECO:0000256" key="4">
    <source>
        <dbReference type="ARBA" id="ARBA00022842"/>
    </source>
</evidence>
<proteinExistence type="inferred from homology"/>
<dbReference type="SUPFAM" id="SSF56784">
    <property type="entry name" value="HAD-like"/>
    <property type="match status" value="1"/>
</dbReference>
<dbReference type="InterPro" id="IPR023214">
    <property type="entry name" value="HAD_sf"/>
</dbReference>
<dbReference type="Proteomes" id="UP000715781">
    <property type="component" value="Unassembled WGS sequence"/>
</dbReference>
<keyword evidence="4" id="KW-0460">Magnesium</keyword>
<dbReference type="InterPro" id="IPR041492">
    <property type="entry name" value="HAD_2"/>
</dbReference>
<dbReference type="SFLD" id="SFLDG01129">
    <property type="entry name" value="C1.5:_HAD__Beta-PGM__Phosphata"/>
    <property type="match status" value="1"/>
</dbReference>
<evidence type="ECO:0000256" key="3">
    <source>
        <dbReference type="ARBA" id="ARBA00022723"/>
    </source>
</evidence>
<dbReference type="NCBIfam" id="TIGR01509">
    <property type="entry name" value="HAD-SF-IA-v3"/>
    <property type="match status" value="1"/>
</dbReference>
<evidence type="ECO:0000313" key="5">
    <source>
        <dbReference type="EMBL" id="MBW4560153.1"/>
    </source>
</evidence>
<comment type="similarity">
    <text evidence="2">Belongs to the HAD-like hydrolase superfamily. CbbY/CbbZ/Gph/YieH family.</text>
</comment>
<dbReference type="Gene3D" id="1.10.150.240">
    <property type="entry name" value="Putative phosphatase, domain 2"/>
    <property type="match status" value="1"/>
</dbReference>
<dbReference type="PANTHER" id="PTHR46193:SF21">
    <property type="entry name" value="SLL1138 PROTEIN"/>
    <property type="match status" value="1"/>
</dbReference>
<dbReference type="InterPro" id="IPR036412">
    <property type="entry name" value="HAD-like_sf"/>
</dbReference>
<reference evidence="5" key="1">
    <citation type="submission" date="2021-05" db="EMBL/GenBank/DDBJ databases">
        <authorList>
            <person name="Pietrasiak N."/>
            <person name="Ward R."/>
            <person name="Stajich J.E."/>
            <person name="Kurbessoian T."/>
        </authorList>
    </citation>
    <scope>NUCLEOTIDE SEQUENCE</scope>
    <source>
        <strain evidence="5">JT2-VF2</strain>
    </source>
</reference>